<dbReference type="Proteomes" id="UP000242519">
    <property type="component" value="Unassembled WGS sequence"/>
</dbReference>
<feature type="compositionally biased region" description="Basic and acidic residues" evidence="7">
    <location>
        <begin position="74"/>
        <end position="90"/>
    </location>
</feature>
<feature type="domain" description="CCHC-type" evidence="8">
    <location>
        <begin position="833"/>
        <end position="849"/>
    </location>
</feature>
<feature type="compositionally biased region" description="Basic and acidic residues" evidence="7">
    <location>
        <begin position="254"/>
        <end position="265"/>
    </location>
</feature>
<feature type="compositionally biased region" description="Basic and acidic residues" evidence="7">
    <location>
        <begin position="38"/>
        <end position="54"/>
    </location>
</feature>
<evidence type="ECO:0000256" key="5">
    <source>
        <dbReference type="ARBA" id="ARBA00022833"/>
    </source>
</evidence>
<dbReference type="PANTHER" id="PTHR46543">
    <property type="entry name" value="ZINC FINGER CCHC DOMAIN-CONTAINING PROTEIN 7"/>
    <property type="match status" value="1"/>
</dbReference>
<dbReference type="GO" id="GO:0003723">
    <property type="term" value="F:RNA binding"/>
    <property type="evidence" value="ECO:0007669"/>
    <property type="project" value="TreeGrafter"/>
</dbReference>
<feature type="compositionally biased region" description="Low complexity" evidence="7">
    <location>
        <begin position="93"/>
        <end position="105"/>
    </location>
</feature>
<evidence type="ECO:0000256" key="3">
    <source>
        <dbReference type="ARBA" id="ARBA00022737"/>
    </source>
</evidence>
<keyword evidence="6" id="KW-0539">Nucleus</keyword>
<keyword evidence="3" id="KW-0677">Repeat</keyword>
<feature type="region of interest" description="Disordered" evidence="7">
    <location>
        <begin position="376"/>
        <end position="416"/>
    </location>
</feature>
<proteinExistence type="predicted"/>
<feature type="region of interest" description="Disordered" evidence="7">
    <location>
        <begin position="626"/>
        <end position="654"/>
    </location>
</feature>
<comment type="subcellular location">
    <subcellularLocation>
        <location evidence="1">Nucleus</location>
    </subcellularLocation>
</comment>
<comment type="caution">
    <text evidence="9">The sequence shown here is derived from an EMBL/GenBank/DDBJ whole genome shotgun (WGS) entry which is preliminary data.</text>
</comment>
<dbReference type="GO" id="GO:0071037">
    <property type="term" value="P:nuclear polyadenylation-dependent snRNA catabolic process"/>
    <property type="evidence" value="ECO:0007669"/>
    <property type="project" value="TreeGrafter"/>
</dbReference>
<keyword evidence="5" id="KW-0862">Zinc</keyword>
<dbReference type="InParanoid" id="A0A218Z581"/>
<dbReference type="GO" id="GO:0071036">
    <property type="term" value="P:nuclear polyadenylation-dependent snoRNA catabolic process"/>
    <property type="evidence" value="ECO:0007669"/>
    <property type="project" value="TreeGrafter"/>
</dbReference>
<dbReference type="GO" id="GO:0071035">
    <property type="term" value="P:nuclear polyadenylation-dependent rRNA catabolic process"/>
    <property type="evidence" value="ECO:0007669"/>
    <property type="project" value="TreeGrafter"/>
</dbReference>
<evidence type="ECO:0000313" key="10">
    <source>
        <dbReference type="Proteomes" id="UP000242519"/>
    </source>
</evidence>
<gene>
    <name evidence="9" type="ORF">B2J93_3164</name>
</gene>
<feature type="domain" description="CCHC-type" evidence="8">
    <location>
        <begin position="770"/>
        <end position="786"/>
    </location>
</feature>
<feature type="region of interest" description="Disordered" evidence="7">
    <location>
        <begin position="1"/>
        <end position="105"/>
    </location>
</feature>
<organism evidence="9 10">
    <name type="scientific">Diplocarpon coronariae</name>
    <dbReference type="NCBI Taxonomy" id="2795749"/>
    <lineage>
        <taxon>Eukaryota</taxon>
        <taxon>Fungi</taxon>
        <taxon>Dikarya</taxon>
        <taxon>Ascomycota</taxon>
        <taxon>Pezizomycotina</taxon>
        <taxon>Leotiomycetes</taxon>
        <taxon>Helotiales</taxon>
        <taxon>Drepanopezizaceae</taxon>
        <taxon>Diplocarpon</taxon>
    </lineage>
</organism>
<feature type="region of interest" description="Disordered" evidence="7">
    <location>
        <begin position="277"/>
        <end position="313"/>
    </location>
</feature>
<feature type="compositionally biased region" description="Low complexity" evidence="7">
    <location>
        <begin position="989"/>
        <end position="999"/>
    </location>
</feature>
<feature type="region of interest" description="Disordered" evidence="7">
    <location>
        <begin position="236"/>
        <end position="265"/>
    </location>
</feature>
<feature type="compositionally biased region" description="Low complexity" evidence="7">
    <location>
        <begin position="632"/>
        <end position="652"/>
    </location>
</feature>
<dbReference type="GO" id="GO:0008270">
    <property type="term" value="F:zinc ion binding"/>
    <property type="evidence" value="ECO:0007669"/>
    <property type="project" value="UniProtKB-KW"/>
</dbReference>
<evidence type="ECO:0000256" key="6">
    <source>
        <dbReference type="ARBA" id="ARBA00023242"/>
    </source>
</evidence>
<dbReference type="Gene3D" id="4.10.60.10">
    <property type="entry name" value="Zinc finger, CCHC-type"/>
    <property type="match status" value="1"/>
</dbReference>
<evidence type="ECO:0000256" key="1">
    <source>
        <dbReference type="ARBA" id="ARBA00004123"/>
    </source>
</evidence>
<dbReference type="STRING" id="503106.A0A218Z581"/>
<feature type="domain" description="CCHC-type" evidence="8">
    <location>
        <begin position="732"/>
        <end position="748"/>
    </location>
</feature>
<evidence type="ECO:0000256" key="7">
    <source>
        <dbReference type="SAM" id="MobiDB-lite"/>
    </source>
</evidence>
<feature type="region of interest" description="Disordered" evidence="7">
    <location>
        <begin position="927"/>
        <end position="999"/>
    </location>
</feature>
<dbReference type="GO" id="GO:0071038">
    <property type="term" value="P:TRAMP-dependent tRNA surveillance pathway"/>
    <property type="evidence" value="ECO:0007669"/>
    <property type="project" value="TreeGrafter"/>
</dbReference>
<dbReference type="SMART" id="SM00343">
    <property type="entry name" value="ZnF_C2HC"/>
    <property type="match status" value="4"/>
</dbReference>
<evidence type="ECO:0000313" key="9">
    <source>
        <dbReference type="EMBL" id="OWP02376.1"/>
    </source>
</evidence>
<name>A0A218Z581_9HELO</name>
<dbReference type="GO" id="GO:0071039">
    <property type="term" value="P:nuclear polyadenylation-dependent CUT catabolic process"/>
    <property type="evidence" value="ECO:0007669"/>
    <property type="project" value="TreeGrafter"/>
</dbReference>
<sequence>MANAHEDQIGLAISDTRESASLAMSDHTQEPSTSPEPSESRLSPKDEDLTDSRTHMVGRKRNLESLRDTGAYEVHGRERSCKRVKDHRDLPTAVEGSSAVLSSSSRVLALTEPESATSQEPSLPLVENLSTYQVPREERQSKATGPDSSRLFSLVGTDIQPNRAQDTVARSAPVTALQGSRPAAVTRTWNAGVSSGLRTSFGNKTQVSASNISRESVIGGRTVNFADYYNAGQLASTSEKLSQDPRSFEPFQKPSKEETSLSNEEKGHYLKELSAHYSEPTRPEAAPAVRVEVQTSDNEDESPGKGMALPVNSHPVPVAGSRYFKYTKPTILETFSPIELAKYVSDLRASLHEQADERAQNNLKMLIAKAERAAASLHEPNHPSHVPADTRIKSDVSSPDTEYAPSDGVGVNDYDDQNHHQRFKLRRRADEGFLDQNAAAPFVRLASKDVKDLSHDERQKYSQVMHEDKKLHGNLKKLYEFQQATQEAEKAIASGFPLSKDQQKIEDAMSQGRTFYPRRPNRPARYTKGHRNWTLLEAFDMNGKPFKLQDFTFNDFAPIFLRTFPDDWDSMKPKILIGAHATYVNAFYSHLSSVKAFGTVLADAQATATSPDAITVVQAKEIARRQMSNVQNSPQASLSANNSSSNVPSRSPTENRKVVEVLVAPATISAPLASNQPARALTAVESWNEPDITMVEMDAAHNKPDCVNIHLSEVELFLQQRYYPSSDPATRRCLACSKTGHVSLTCPDMKCTACGSKGIHSHSTCPFRKRCSKCREPGHNKNVCPEKLSLPRSEMSCDLCGSTDHLEISCHLVWRSFDPRPEQILKVREIQIHCYSCGSGDHLGPECGLHRGPLRSSNLTWSRANLLKYIDPSSQVRALSAGKDYSIPPRARSGGTNDPITFDESDDEAFIRPPVQLRNAGGNIQVKQTRLKKPNKAETEGIAPASTTKAGKGKGKKPAKTMAANMLLEQKKKAKRVRRQNEKSRHEAQANASSAGGGQ</sequence>
<dbReference type="AlphaFoldDB" id="A0A218Z581"/>
<dbReference type="PANTHER" id="PTHR46543:SF1">
    <property type="entry name" value="ZINC FINGER CCHC DOMAIN-CONTAINING PROTEIN 7"/>
    <property type="match status" value="1"/>
</dbReference>
<keyword evidence="10" id="KW-1185">Reference proteome</keyword>
<dbReference type="GO" id="GO:0071031">
    <property type="term" value="P:nuclear mRNA surveillance of mRNA 3'-end processing"/>
    <property type="evidence" value="ECO:0007669"/>
    <property type="project" value="TreeGrafter"/>
</dbReference>
<dbReference type="InterPro" id="IPR001878">
    <property type="entry name" value="Znf_CCHC"/>
</dbReference>
<dbReference type="GO" id="GO:0031499">
    <property type="term" value="C:TRAMP complex"/>
    <property type="evidence" value="ECO:0007669"/>
    <property type="project" value="TreeGrafter"/>
</dbReference>
<evidence type="ECO:0000256" key="4">
    <source>
        <dbReference type="ARBA" id="ARBA00022771"/>
    </source>
</evidence>
<keyword evidence="2" id="KW-0479">Metal-binding</keyword>
<dbReference type="OrthoDB" id="7608935at2759"/>
<reference evidence="9 10" key="1">
    <citation type="submission" date="2017-04" db="EMBL/GenBank/DDBJ databases">
        <title>Draft genome sequence of Marssonina coronaria NL1: causal agent of apple blotch.</title>
        <authorList>
            <person name="Cheng Q."/>
        </authorList>
    </citation>
    <scope>NUCLEOTIDE SEQUENCE [LARGE SCALE GENOMIC DNA]</scope>
    <source>
        <strain evidence="9 10">NL1</strain>
    </source>
</reference>
<evidence type="ECO:0000259" key="8">
    <source>
        <dbReference type="SMART" id="SM00343"/>
    </source>
</evidence>
<protein>
    <recommendedName>
        <fullName evidence="8">CCHC-type domain-containing protein</fullName>
    </recommendedName>
</protein>
<dbReference type="InterPro" id="IPR051644">
    <property type="entry name" value="TRAMP_AT-DNA-binding"/>
</dbReference>
<accession>A0A218Z581</accession>
<feature type="domain" description="CCHC-type" evidence="8">
    <location>
        <begin position="796"/>
        <end position="812"/>
    </location>
</feature>
<evidence type="ECO:0000256" key="2">
    <source>
        <dbReference type="ARBA" id="ARBA00022723"/>
    </source>
</evidence>
<dbReference type="EMBL" id="MZNU01000236">
    <property type="protein sequence ID" value="OWP02376.1"/>
    <property type="molecule type" value="Genomic_DNA"/>
</dbReference>
<feature type="compositionally biased region" description="Basic and acidic residues" evidence="7">
    <location>
        <begin position="979"/>
        <end position="988"/>
    </location>
</feature>
<keyword evidence="4" id="KW-0863">Zinc-finger</keyword>